<dbReference type="Pfam" id="PF09059">
    <property type="entry name" value="TyeA"/>
    <property type="match status" value="1"/>
</dbReference>
<keyword evidence="1" id="KW-0175">Coiled coil</keyword>
<feature type="region of interest" description="Disordered" evidence="2">
    <location>
        <begin position="1"/>
        <end position="22"/>
    </location>
</feature>
<dbReference type="AlphaFoldDB" id="A0A3L8PY87"/>
<organism evidence="5 6">
    <name type="scientific">Parashewanella curva</name>
    <dbReference type="NCBI Taxonomy" id="2338552"/>
    <lineage>
        <taxon>Bacteria</taxon>
        <taxon>Pseudomonadati</taxon>
        <taxon>Pseudomonadota</taxon>
        <taxon>Gammaproteobacteria</taxon>
        <taxon>Alteromonadales</taxon>
        <taxon>Shewanellaceae</taxon>
        <taxon>Parashewanella</taxon>
    </lineage>
</organism>
<evidence type="ECO:0000313" key="5">
    <source>
        <dbReference type="EMBL" id="RLV59779.1"/>
    </source>
</evidence>
<accession>A0A3L8PY87</accession>
<evidence type="ECO:0000256" key="1">
    <source>
        <dbReference type="SAM" id="Coils"/>
    </source>
</evidence>
<gene>
    <name evidence="5" type="ORF">D5018_10445</name>
</gene>
<dbReference type="OrthoDB" id="6480224at2"/>
<keyword evidence="6" id="KW-1185">Reference proteome</keyword>
<dbReference type="Proteomes" id="UP000281474">
    <property type="component" value="Unassembled WGS sequence"/>
</dbReference>
<protein>
    <submittedName>
        <fullName evidence="5">TyeA family type III secretion system gatekeeper subunit</fullName>
    </submittedName>
</protein>
<dbReference type="InterPro" id="IPR010812">
    <property type="entry name" value="HrpJ-like"/>
</dbReference>
<feature type="domain" description="Hypersensitivity response secretion-like HrpJ" evidence="3">
    <location>
        <begin position="47"/>
        <end position="202"/>
    </location>
</feature>
<reference evidence="5 6" key="1">
    <citation type="submission" date="2018-09" db="EMBL/GenBank/DDBJ databases">
        <title>Phylogeny of the Shewanellaceae, and recommendation for two new genera, Pseudoshewanella and Parashewanella.</title>
        <authorList>
            <person name="Wang G."/>
        </authorList>
    </citation>
    <scope>NUCLEOTIDE SEQUENCE [LARGE SCALE GENOMIC DNA]</scope>
    <source>
        <strain evidence="5 6">C51</strain>
    </source>
</reference>
<evidence type="ECO:0000256" key="2">
    <source>
        <dbReference type="SAM" id="MobiDB-lite"/>
    </source>
</evidence>
<dbReference type="Gene3D" id="1.20.1280.80">
    <property type="match status" value="1"/>
</dbReference>
<name>A0A3L8PY87_9GAMM</name>
<dbReference type="InterPro" id="IPR013351">
    <property type="entry name" value="T3SS_TyeA-rel"/>
</dbReference>
<dbReference type="NCBIfam" id="TIGR02511">
    <property type="entry name" value="type_III_tyeA"/>
    <property type="match status" value="1"/>
</dbReference>
<feature type="coiled-coil region" evidence="1">
    <location>
        <begin position="61"/>
        <end position="88"/>
    </location>
</feature>
<evidence type="ECO:0000313" key="6">
    <source>
        <dbReference type="Proteomes" id="UP000281474"/>
    </source>
</evidence>
<dbReference type="RefSeq" id="WP_121838948.1">
    <property type="nucleotide sequence ID" value="NZ_ML014776.1"/>
</dbReference>
<dbReference type="GO" id="GO:0046903">
    <property type="term" value="P:secretion"/>
    <property type="evidence" value="ECO:0007669"/>
    <property type="project" value="InterPro"/>
</dbReference>
<dbReference type="InterPro" id="IPR015144">
    <property type="entry name" value="T3SS_TyeA"/>
</dbReference>
<dbReference type="EMBL" id="QZEI01000027">
    <property type="protein sequence ID" value="RLV59779.1"/>
    <property type="molecule type" value="Genomic_DNA"/>
</dbReference>
<comment type="caution">
    <text evidence="5">The sequence shown here is derived from an EMBL/GenBank/DDBJ whole genome shotgun (WGS) entry which is preliminary data.</text>
</comment>
<sequence length="343" mass="38295">MRVDGANTVNLNTQTENQSVNGQVHPAHNTAALAAAEFAEVQAESMQEAMDDISLGASNFLKKLSSKNQKDETRLNSLEELVANLEGEQAEGMAALASELAALNDGDAILAKVGNMNMDSGEVMLLLATVISSGQMSDQVKEKLRKKLQELLSEEGAELALIAAMEGLPLDQAGLETLKNLYQRAEHGEAGLAKWFNHLKEMPDRRKRIRVLLRALSNSLNEDSTSTDMVKIVTVIDDLRRLLIFMSIEEHCNALARAYDVKSADVLAISLELIEQSWVYAEWLEGKIKPLIVDEERQISFLRRWRDLLLQIPNTCFREQDQQSHVADAMLDLLDKWCDEEYS</sequence>
<feature type="domain" description="Type III secretion system effector delivery regulator TyeA" evidence="4">
    <location>
        <begin position="271"/>
        <end position="341"/>
    </location>
</feature>
<dbReference type="Pfam" id="PF07201">
    <property type="entry name" value="HrpJ"/>
    <property type="match status" value="1"/>
</dbReference>
<proteinExistence type="predicted"/>
<evidence type="ECO:0000259" key="4">
    <source>
        <dbReference type="Pfam" id="PF09059"/>
    </source>
</evidence>
<dbReference type="SUPFAM" id="SSF140591">
    <property type="entry name" value="Type III secretion system domain"/>
    <property type="match status" value="2"/>
</dbReference>
<dbReference type="GO" id="GO:0019867">
    <property type="term" value="C:outer membrane"/>
    <property type="evidence" value="ECO:0007669"/>
    <property type="project" value="InterPro"/>
</dbReference>
<feature type="compositionally biased region" description="Polar residues" evidence="2">
    <location>
        <begin position="7"/>
        <end position="22"/>
    </location>
</feature>
<evidence type="ECO:0000259" key="3">
    <source>
        <dbReference type="Pfam" id="PF07201"/>
    </source>
</evidence>
<dbReference type="InterPro" id="IPR038347">
    <property type="entry name" value="TyeA_sf"/>
</dbReference>